<dbReference type="InterPro" id="IPR031127">
    <property type="entry name" value="E3_UB_ligase_RBR"/>
</dbReference>
<keyword evidence="4" id="KW-0479">Metal-binding</keyword>
<keyword evidence="12" id="KW-1185">Reference proteome</keyword>
<feature type="compositionally biased region" description="Basic and acidic residues" evidence="9">
    <location>
        <begin position="388"/>
        <end position="400"/>
    </location>
</feature>
<dbReference type="InterPro" id="IPR002867">
    <property type="entry name" value="IBR_dom"/>
</dbReference>
<feature type="region of interest" description="Disordered" evidence="9">
    <location>
        <begin position="1"/>
        <end position="31"/>
    </location>
</feature>
<dbReference type="CDD" id="cd20335">
    <property type="entry name" value="BRcat_RBR"/>
    <property type="match status" value="1"/>
</dbReference>
<evidence type="ECO:0000256" key="4">
    <source>
        <dbReference type="ARBA" id="ARBA00022723"/>
    </source>
</evidence>
<proteinExistence type="predicted"/>
<dbReference type="Pfam" id="PF01485">
    <property type="entry name" value="IBR"/>
    <property type="match status" value="1"/>
</dbReference>
<accession>A0AAV4GPU7</accession>
<dbReference type="GO" id="GO:0016567">
    <property type="term" value="P:protein ubiquitination"/>
    <property type="evidence" value="ECO:0007669"/>
    <property type="project" value="InterPro"/>
</dbReference>
<evidence type="ECO:0000256" key="1">
    <source>
        <dbReference type="ARBA" id="ARBA00001798"/>
    </source>
</evidence>
<keyword evidence="5" id="KW-0677">Repeat</keyword>
<name>A0AAV4GPU7_9GAST</name>
<evidence type="ECO:0000256" key="3">
    <source>
        <dbReference type="ARBA" id="ARBA00022679"/>
    </source>
</evidence>
<evidence type="ECO:0000313" key="12">
    <source>
        <dbReference type="Proteomes" id="UP000762676"/>
    </source>
</evidence>
<evidence type="ECO:0000256" key="7">
    <source>
        <dbReference type="ARBA" id="ARBA00022786"/>
    </source>
</evidence>
<evidence type="ECO:0000256" key="8">
    <source>
        <dbReference type="ARBA" id="ARBA00022833"/>
    </source>
</evidence>
<dbReference type="InterPro" id="IPR044066">
    <property type="entry name" value="TRIAD_supradom"/>
</dbReference>
<dbReference type="Gene3D" id="1.20.120.1750">
    <property type="match status" value="1"/>
</dbReference>
<reference evidence="11 12" key="1">
    <citation type="journal article" date="2021" name="Elife">
        <title>Chloroplast acquisition without the gene transfer in kleptoplastic sea slugs, Plakobranchus ocellatus.</title>
        <authorList>
            <person name="Maeda T."/>
            <person name="Takahashi S."/>
            <person name="Yoshida T."/>
            <person name="Shimamura S."/>
            <person name="Takaki Y."/>
            <person name="Nagai Y."/>
            <person name="Toyoda A."/>
            <person name="Suzuki Y."/>
            <person name="Arimoto A."/>
            <person name="Ishii H."/>
            <person name="Satoh N."/>
            <person name="Nishiyama T."/>
            <person name="Hasebe M."/>
            <person name="Maruyama T."/>
            <person name="Minagawa J."/>
            <person name="Obokata J."/>
            <person name="Shigenobu S."/>
        </authorList>
    </citation>
    <scope>NUCLEOTIDE SEQUENCE [LARGE SCALE GENOMIC DNA]</scope>
</reference>
<evidence type="ECO:0000256" key="5">
    <source>
        <dbReference type="ARBA" id="ARBA00022737"/>
    </source>
</evidence>
<comment type="catalytic activity">
    <reaction evidence="1">
        <text>[E2 ubiquitin-conjugating enzyme]-S-ubiquitinyl-L-cysteine + [acceptor protein]-L-lysine = [E2 ubiquitin-conjugating enzyme]-L-cysteine + [acceptor protein]-N(6)-ubiquitinyl-L-lysine.</text>
        <dbReference type="EC" id="2.3.2.31"/>
    </reaction>
</comment>
<gene>
    <name evidence="11" type="ORF">ElyMa_000719500</name>
</gene>
<protein>
    <recommendedName>
        <fullName evidence="2">RBR-type E3 ubiquitin transferase</fullName>
        <ecNumber evidence="2">2.3.2.31</ecNumber>
    </recommendedName>
</protein>
<evidence type="ECO:0000256" key="9">
    <source>
        <dbReference type="SAM" id="MobiDB-lite"/>
    </source>
</evidence>
<dbReference type="EC" id="2.3.2.31" evidence="2"/>
<comment type="caution">
    <text evidence="11">The sequence shown here is derived from an EMBL/GenBank/DDBJ whole genome shotgun (WGS) entry which is preliminary data.</text>
</comment>
<evidence type="ECO:0000256" key="6">
    <source>
        <dbReference type="ARBA" id="ARBA00022771"/>
    </source>
</evidence>
<dbReference type="AlphaFoldDB" id="A0AAV4GPU7"/>
<dbReference type="Proteomes" id="UP000762676">
    <property type="component" value="Unassembled WGS sequence"/>
</dbReference>
<dbReference type="SUPFAM" id="SSF57850">
    <property type="entry name" value="RING/U-box"/>
    <property type="match status" value="2"/>
</dbReference>
<feature type="domain" description="RING-type" evidence="10">
    <location>
        <begin position="629"/>
        <end position="852"/>
    </location>
</feature>
<dbReference type="GO" id="GO:0008270">
    <property type="term" value="F:zinc ion binding"/>
    <property type="evidence" value="ECO:0007669"/>
    <property type="project" value="UniProtKB-KW"/>
</dbReference>
<dbReference type="InterPro" id="IPR013083">
    <property type="entry name" value="Znf_RING/FYVE/PHD"/>
</dbReference>
<evidence type="ECO:0000256" key="2">
    <source>
        <dbReference type="ARBA" id="ARBA00012251"/>
    </source>
</evidence>
<dbReference type="GO" id="GO:0061630">
    <property type="term" value="F:ubiquitin protein ligase activity"/>
    <property type="evidence" value="ECO:0007669"/>
    <property type="project" value="UniProtKB-EC"/>
</dbReference>
<keyword evidence="8" id="KW-0862">Zinc</keyword>
<dbReference type="PROSITE" id="PS51873">
    <property type="entry name" value="TRIAD"/>
    <property type="match status" value="1"/>
</dbReference>
<keyword evidence="6" id="KW-0863">Zinc-finger</keyword>
<evidence type="ECO:0000259" key="10">
    <source>
        <dbReference type="PROSITE" id="PS51873"/>
    </source>
</evidence>
<dbReference type="Gene3D" id="3.30.40.10">
    <property type="entry name" value="Zinc/RING finger domain, C3HC4 (zinc finger)"/>
    <property type="match status" value="1"/>
</dbReference>
<dbReference type="SMART" id="SM00647">
    <property type="entry name" value="IBR"/>
    <property type="match status" value="2"/>
</dbReference>
<feature type="compositionally biased region" description="Polar residues" evidence="9">
    <location>
        <begin position="1"/>
        <end position="15"/>
    </location>
</feature>
<feature type="compositionally biased region" description="Basic residues" evidence="9">
    <location>
        <begin position="180"/>
        <end position="192"/>
    </location>
</feature>
<dbReference type="PANTHER" id="PTHR11685">
    <property type="entry name" value="RBR FAMILY RING FINGER AND IBR DOMAIN-CONTAINING"/>
    <property type="match status" value="1"/>
</dbReference>
<dbReference type="EMBL" id="BMAT01001479">
    <property type="protein sequence ID" value="GFR86405.1"/>
    <property type="molecule type" value="Genomic_DNA"/>
</dbReference>
<keyword evidence="7" id="KW-0833">Ubl conjugation pathway</keyword>
<feature type="region of interest" description="Disordered" evidence="9">
    <location>
        <begin position="383"/>
        <end position="430"/>
    </location>
</feature>
<organism evidence="11 12">
    <name type="scientific">Elysia marginata</name>
    <dbReference type="NCBI Taxonomy" id="1093978"/>
    <lineage>
        <taxon>Eukaryota</taxon>
        <taxon>Metazoa</taxon>
        <taxon>Spiralia</taxon>
        <taxon>Lophotrochozoa</taxon>
        <taxon>Mollusca</taxon>
        <taxon>Gastropoda</taxon>
        <taxon>Heterobranchia</taxon>
        <taxon>Euthyneura</taxon>
        <taxon>Panpulmonata</taxon>
        <taxon>Sacoglossa</taxon>
        <taxon>Placobranchoidea</taxon>
        <taxon>Plakobranchidae</taxon>
        <taxon>Elysia</taxon>
    </lineage>
</organism>
<feature type="compositionally biased region" description="Basic and acidic residues" evidence="9">
    <location>
        <begin position="162"/>
        <end position="179"/>
    </location>
</feature>
<evidence type="ECO:0000313" key="11">
    <source>
        <dbReference type="EMBL" id="GFR86405.1"/>
    </source>
</evidence>
<sequence length="1050" mass="117851">MVLKKSNSTLNSGATQRVHRGGFVDPNTRRHEGMRDGSIDVKISFSSVEVGEDVNACLHNVSDYLGFSAMNFLNVRNTRSGNWWVPTPSHRWSKGSSVSIGKGANWALKERIDTLMNDIDFLKDVSGTMDIHVIETFEKLVSTKPEAPTKTTTSSQILKSFEMKEEEKKKNKTAKEEIKSRKRQTYHGRGVQRRCDAKPNRGTDRTEDQQNTGEDVLGRKPTLTLTINNPVSIDARASKLSKDDLKVYSLPRLGPKSLKKRKGYINGTRAPSRCFSFEAKEDIEDMYPIHSRTSISQELSIEKEYDDADVPKSLGSFSLADFIPKEKSIKRKRDVCKDTQDLSLESDTRACDATRHPKGSYTYIDADLRLPFYTEPFEILDTPADLPSRAEERKVSREESDNNIVETGQLGGDPNPLTEPLNAPPSNRVQHGSQEREKEYEAFTKSFTTVQISTPEDRIPDFQDSLMKVLNEGRENFTVGESLPYCFCLSSQNDSSKSYVVARMASANVETWLLSLQGGSESQTESFRSKLVQLSLDEKPVYLPQLIKVGEKMLNENTHYQEDEATNSVISSSAVKGFQPRTGNEVARAVRQDVNIYSVEKAAEKLNLLSPPLQKTRGDSKEVLTNVNQTFECGVCFSPCKLYGESGTEPAIMLTSCGHAHCVSCWKDHVYHSIYNGATKIVCMTTDCDTLVDETTLKTLVPGTVVKFWRSRLRDLLLQTSDYVSWCPNGQCGRVAVSTRAPLKQQFGSPLTCTNCARAWCSNCHEQPHWPASCDQMRNYKKLLSKTGNGAEVPGAIASCHVDMKKCPSCKYPIEKFMGCPYMVCGMCGFSFCWKCLKSAASHNIYDCEASESSNLTSYQLTNKLVYDLPIKYFLESVQANRERARIGEKYSWLVSLRASSEIKFTRHRQLRSTSKGWGFTYGANAEASLDLIEEAVAFMKGAITQIELFYVILGFVHPNKTKSTAILTKLVDKKISRLRFIMERLNFHFVGRSLCYVCAMDKHVRLLLDKGVATLEEMFAVAPALQQASKDVDTSEVGTIDPSKHQRYK</sequence>
<keyword evidence="3" id="KW-0808">Transferase</keyword>
<feature type="region of interest" description="Disordered" evidence="9">
    <location>
        <begin position="162"/>
        <end position="221"/>
    </location>
</feature>
<dbReference type="CDD" id="cd20336">
    <property type="entry name" value="Rcat_RBR"/>
    <property type="match status" value="1"/>
</dbReference>
<feature type="compositionally biased region" description="Basic and acidic residues" evidence="9">
    <location>
        <begin position="193"/>
        <end position="208"/>
    </location>
</feature>